<dbReference type="RefSeq" id="WP_263842835.1">
    <property type="nucleotide sequence ID" value="NZ_JALIEB010000002.1"/>
</dbReference>
<feature type="compositionally biased region" description="Pro residues" evidence="1">
    <location>
        <begin position="191"/>
        <end position="205"/>
    </location>
</feature>
<proteinExistence type="predicted"/>
<evidence type="ECO:0000313" key="3">
    <source>
        <dbReference type="EMBL" id="MCV3270509.1"/>
    </source>
</evidence>
<feature type="chain" id="PRO_5045642414" evidence="2">
    <location>
        <begin position="20"/>
        <end position="338"/>
    </location>
</feature>
<feature type="signal peptide" evidence="2">
    <location>
        <begin position="1"/>
        <end position="19"/>
    </location>
</feature>
<dbReference type="EMBL" id="JALIEB010000002">
    <property type="protein sequence ID" value="MCV3270509.1"/>
    <property type="molecule type" value="Genomic_DNA"/>
</dbReference>
<sequence length="338" mass="35890">MARLIAALLIALLPLPAAGQQVWTPGSYDNGDFFFGTATLPDFSVALSCGERSPMRPDWQGPQDMHATVTAPGALQMRFSKQVLGPPRDELGNETRDVKIIAGGTTFQLPPVSFDYFDDAWTVALSASDPFFPALMQANGFQVESFLGRVNIPTTGLQSAWLQLIDFCAGKFRDIGLGWAPSPPGAAGLAPQPPAGSPAQPPAPTPANDAMVDVAYTHVTRVCGRQPVTRGPGHLLIGNIDGDGRNDVVIWWDAIDCGPPLARPVCGAAQCLVETFLTAAWTGTPEQFYAASASVVRGSNGLDLLQTTGRLAVCNDPAAPPDCIFYHGWSGGRFQRLN</sequence>
<protein>
    <submittedName>
        <fullName evidence="3">Uncharacterized protein</fullName>
    </submittedName>
</protein>
<evidence type="ECO:0000256" key="1">
    <source>
        <dbReference type="SAM" id="MobiDB-lite"/>
    </source>
</evidence>
<gene>
    <name evidence="3" type="ORF">MUB52_03640</name>
</gene>
<evidence type="ECO:0000256" key="2">
    <source>
        <dbReference type="SAM" id="SignalP"/>
    </source>
</evidence>
<organism evidence="3 4">
    <name type="scientific">Roseobacter sinensis</name>
    <dbReference type="NCBI Taxonomy" id="2931391"/>
    <lineage>
        <taxon>Bacteria</taxon>
        <taxon>Pseudomonadati</taxon>
        <taxon>Pseudomonadota</taxon>
        <taxon>Alphaproteobacteria</taxon>
        <taxon>Rhodobacterales</taxon>
        <taxon>Roseobacteraceae</taxon>
        <taxon>Roseobacter</taxon>
    </lineage>
</organism>
<comment type="caution">
    <text evidence="3">The sequence shown here is derived from an EMBL/GenBank/DDBJ whole genome shotgun (WGS) entry which is preliminary data.</text>
</comment>
<feature type="region of interest" description="Disordered" evidence="1">
    <location>
        <begin position="183"/>
        <end position="208"/>
    </location>
</feature>
<keyword evidence="2" id="KW-0732">Signal</keyword>
<keyword evidence="4" id="KW-1185">Reference proteome</keyword>
<reference evidence="3 4" key="1">
    <citation type="submission" date="2022-04" db="EMBL/GenBank/DDBJ databases">
        <title>Roseobacter sp. WL0113 is a bacterium isolated from neritic sediment.</title>
        <authorList>
            <person name="Wang L."/>
            <person name="He W."/>
            <person name="Zhang D.-F."/>
        </authorList>
    </citation>
    <scope>NUCLEOTIDE SEQUENCE [LARGE SCALE GENOMIC DNA]</scope>
    <source>
        <strain evidence="3 4">WL0113</strain>
    </source>
</reference>
<accession>A0ABT3BBH5</accession>
<dbReference type="Proteomes" id="UP001208690">
    <property type="component" value="Unassembled WGS sequence"/>
</dbReference>
<name>A0ABT3BBH5_9RHOB</name>
<evidence type="ECO:0000313" key="4">
    <source>
        <dbReference type="Proteomes" id="UP001208690"/>
    </source>
</evidence>